<dbReference type="Pfam" id="PF04404">
    <property type="entry name" value="ERF"/>
    <property type="match status" value="1"/>
</dbReference>
<name>A0ABS7L0F2_CLOSR</name>
<accession>A0ABS7L0F2</accession>
<reference evidence="2 3" key="1">
    <citation type="journal article" date="2021" name="Cell Host Microbe">
        <title>in vivo commensal control of Clostridioides difficile virulence.</title>
        <authorList>
            <person name="Girinathan B.P."/>
            <person name="Dibenedetto N."/>
            <person name="Worley J.N."/>
            <person name="Peltier J."/>
            <person name="Arrieta-Ortiz M.L."/>
            <person name="Rupa Christinal Immanuel S."/>
            <person name="Lavin R."/>
            <person name="Delaney M.L."/>
            <person name="Cummins C."/>
            <person name="Hoffmann M."/>
            <person name="Luo Y."/>
            <person name="Gonzalez-Escalona N."/>
            <person name="Allard M."/>
            <person name="Onderdonk A.B."/>
            <person name="Gerber G.K."/>
            <person name="Sonenshein A.L."/>
            <person name="Baliga N."/>
            <person name="Dupuy B."/>
            <person name="Bry L."/>
        </authorList>
    </citation>
    <scope>NUCLEOTIDE SEQUENCE [LARGE SCALE GENOMIC DNA]</scope>
    <source>
        <strain evidence="2 3">DSM 599</strain>
    </source>
</reference>
<protein>
    <submittedName>
        <fullName evidence="2">ERF family protein</fullName>
    </submittedName>
</protein>
<sequence>MVVEAKKLNIFQKIQKARVELQKRDLKKTGHNKHANYKYFELGDFLPEINDICCELGLYTEFEYKEKEAKLYVIDTDNLDIKREWSTPIEVAQLRGCSAIQNIGGTQSYARRYLYMMAFEIAETDTIDGGEVDEEAAFANQKISKAHIFTINKLIAETNTDINKFLAWSNVSKIEDITNEMFNECIKSLNDKKKKLEQEKSLKQQQEEHQKELEKQKEDFEF</sequence>
<organism evidence="2 3">
    <name type="scientific">Clostridium sardiniense</name>
    <name type="common">Clostridium absonum</name>
    <dbReference type="NCBI Taxonomy" id="29369"/>
    <lineage>
        <taxon>Bacteria</taxon>
        <taxon>Bacillati</taxon>
        <taxon>Bacillota</taxon>
        <taxon>Clostridia</taxon>
        <taxon>Eubacteriales</taxon>
        <taxon>Clostridiaceae</taxon>
        <taxon>Clostridium</taxon>
    </lineage>
</organism>
<comment type="caution">
    <text evidence="2">The sequence shown here is derived from an EMBL/GenBank/DDBJ whole genome shotgun (WGS) entry which is preliminary data.</text>
</comment>
<evidence type="ECO:0000256" key="1">
    <source>
        <dbReference type="SAM" id="MobiDB-lite"/>
    </source>
</evidence>
<evidence type="ECO:0000313" key="3">
    <source>
        <dbReference type="Proteomes" id="UP001299068"/>
    </source>
</evidence>
<dbReference type="Proteomes" id="UP001299068">
    <property type="component" value="Unassembled WGS sequence"/>
</dbReference>
<keyword evidence="3" id="KW-1185">Reference proteome</keyword>
<feature type="region of interest" description="Disordered" evidence="1">
    <location>
        <begin position="197"/>
        <end position="222"/>
    </location>
</feature>
<evidence type="ECO:0000313" key="2">
    <source>
        <dbReference type="EMBL" id="MBY0756538.1"/>
    </source>
</evidence>
<dbReference type="InterPro" id="IPR007499">
    <property type="entry name" value="ERF_bacteria_virus"/>
</dbReference>
<gene>
    <name evidence="2" type="ORF">K5V21_13905</name>
</gene>
<dbReference type="RefSeq" id="WP_221861780.1">
    <property type="nucleotide sequence ID" value="NZ_JAIKTU010000011.1"/>
</dbReference>
<proteinExistence type="predicted"/>
<dbReference type="EMBL" id="JAIKTU010000011">
    <property type="protein sequence ID" value="MBY0756538.1"/>
    <property type="molecule type" value="Genomic_DNA"/>
</dbReference>